<proteinExistence type="predicted"/>
<accession>A0ABR8XSL6</accession>
<evidence type="ECO:0000313" key="3">
    <source>
        <dbReference type="Proteomes" id="UP000600565"/>
    </source>
</evidence>
<name>A0ABR8XSL6_9BACL</name>
<comment type="caution">
    <text evidence="2">The sequence shown here is derived from an EMBL/GenBank/DDBJ whole genome shotgun (WGS) entry which is preliminary data.</text>
</comment>
<sequence length="100" mass="11151">MIRSVGAGSSSLTNQTRPRNIQKQTTAFPKIGEDQGFTPKQEKLRIEEFEKAPMMVGVKPKAQLKSIFDEINDVVKKNADGDRLEVSKRAISLAKETLFS</sequence>
<feature type="region of interest" description="Disordered" evidence="1">
    <location>
        <begin position="1"/>
        <end position="40"/>
    </location>
</feature>
<dbReference type="Proteomes" id="UP000600565">
    <property type="component" value="Unassembled WGS sequence"/>
</dbReference>
<gene>
    <name evidence="2" type="ORF">H9632_17915</name>
</gene>
<evidence type="ECO:0000256" key="1">
    <source>
        <dbReference type="SAM" id="MobiDB-lite"/>
    </source>
</evidence>
<feature type="compositionally biased region" description="Polar residues" evidence="1">
    <location>
        <begin position="7"/>
        <end position="27"/>
    </location>
</feature>
<organism evidence="2 3">
    <name type="scientific">Solibacillus merdavium</name>
    <dbReference type="NCBI Taxonomy" id="2762218"/>
    <lineage>
        <taxon>Bacteria</taxon>
        <taxon>Bacillati</taxon>
        <taxon>Bacillota</taxon>
        <taxon>Bacilli</taxon>
        <taxon>Bacillales</taxon>
        <taxon>Caryophanaceae</taxon>
        <taxon>Solibacillus</taxon>
    </lineage>
</organism>
<keyword evidence="3" id="KW-1185">Reference proteome</keyword>
<dbReference type="EMBL" id="JACSPW010000027">
    <property type="protein sequence ID" value="MBD8034940.1"/>
    <property type="molecule type" value="Genomic_DNA"/>
</dbReference>
<evidence type="ECO:0000313" key="2">
    <source>
        <dbReference type="EMBL" id="MBD8034940.1"/>
    </source>
</evidence>
<protein>
    <submittedName>
        <fullName evidence="2">DNA primase</fullName>
    </submittedName>
</protein>
<reference evidence="2 3" key="1">
    <citation type="submission" date="2020-08" db="EMBL/GenBank/DDBJ databases">
        <title>A Genomic Blueprint of the Chicken Gut Microbiome.</title>
        <authorList>
            <person name="Gilroy R."/>
            <person name="Ravi A."/>
            <person name="Getino M."/>
            <person name="Pursley I."/>
            <person name="Horton D.L."/>
            <person name="Alikhan N.-F."/>
            <person name="Baker D."/>
            <person name="Gharbi K."/>
            <person name="Hall N."/>
            <person name="Watson M."/>
            <person name="Adriaenssens E.M."/>
            <person name="Foster-Nyarko E."/>
            <person name="Jarju S."/>
            <person name="Secka A."/>
            <person name="Antonio M."/>
            <person name="Oren A."/>
            <person name="Chaudhuri R."/>
            <person name="La Ragione R.M."/>
            <person name="Hildebrand F."/>
            <person name="Pallen M.J."/>
        </authorList>
    </citation>
    <scope>NUCLEOTIDE SEQUENCE [LARGE SCALE GENOMIC DNA]</scope>
    <source>
        <strain evidence="2 3">Sa1YVA6</strain>
    </source>
</reference>
<dbReference type="RefSeq" id="WP_191705425.1">
    <property type="nucleotide sequence ID" value="NZ_JACSPW010000027.1"/>
</dbReference>